<gene>
    <name evidence="2" type="ORF">DXG03_002151</name>
</gene>
<evidence type="ECO:0000313" key="2">
    <source>
        <dbReference type="EMBL" id="KAG5639955.1"/>
    </source>
</evidence>
<feature type="region of interest" description="Disordered" evidence="1">
    <location>
        <begin position="291"/>
        <end position="314"/>
    </location>
</feature>
<proteinExistence type="predicted"/>
<evidence type="ECO:0008006" key="4">
    <source>
        <dbReference type="Google" id="ProtNLM"/>
    </source>
</evidence>
<organism evidence="2 3">
    <name type="scientific">Asterophora parasitica</name>
    <dbReference type="NCBI Taxonomy" id="117018"/>
    <lineage>
        <taxon>Eukaryota</taxon>
        <taxon>Fungi</taxon>
        <taxon>Dikarya</taxon>
        <taxon>Basidiomycota</taxon>
        <taxon>Agaricomycotina</taxon>
        <taxon>Agaricomycetes</taxon>
        <taxon>Agaricomycetidae</taxon>
        <taxon>Agaricales</taxon>
        <taxon>Tricholomatineae</taxon>
        <taxon>Lyophyllaceae</taxon>
        <taxon>Asterophora</taxon>
    </lineage>
</organism>
<name>A0A9P7G322_9AGAR</name>
<accession>A0A9P7G322</accession>
<reference evidence="2" key="2">
    <citation type="submission" date="2021-10" db="EMBL/GenBank/DDBJ databases">
        <title>Phylogenomics reveals ancestral predisposition of the termite-cultivated fungus Termitomyces towards a domesticated lifestyle.</title>
        <authorList>
            <person name="Auxier B."/>
            <person name="Grum-Grzhimaylo A."/>
            <person name="Cardenas M.E."/>
            <person name="Lodge J.D."/>
            <person name="Laessoe T."/>
            <person name="Pedersen O."/>
            <person name="Smith M.E."/>
            <person name="Kuyper T.W."/>
            <person name="Franco-Molano E.A."/>
            <person name="Baroni T.J."/>
            <person name="Aanen D.K."/>
        </authorList>
    </citation>
    <scope>NUCLEOTIDE SEQUENCE</scope>
    <source>
        <strain evidence="2">AP01</strain>
        <tissue evidence="2">Mycelium</tissue>
    </source>
</reference>
<dbReference type="Proteomes" id="UP000775547">
    <property type="component" value="Unassembled WGS sequence"/>
</dbReference>
<comment type="caution">
    <text evidence="2">The sequence shown here is derived from an EMBL/GenBank/DDBJ whole genome shotgun (WGS) entry which is preliminary data.</text>
</comment>
<feature type="compositionally biased region" description="Acidic residues" evidence="1">
    <location>
        <begin position="293"/>
        <end position="310"/>
    </location>
</feature>
<dbReference type="AlphaFoldDB" id="A0A9P7G322"/>
<reference evidence="2" key="1">
    <citation type="submission" date="2020-07" db="EMBL/GenBank/DDBJ databases">
        <authorList>
            <person name="Nieuwenhuis M."/>
            <person name="Van De Peppel L.J.J."/>
        </authorList>
    </citation>
    <scope>NUCLEOTIDE SEQUENCE</scope>
    <source>
        <strain evidence="2">AP01</strain>
        <tissue evidence="2">Mycelium</tissue>
    </source>
</reference>
<keyword evidence="3" id="KW-1185">Reference proteome</keyword>
<evidence type="ECO:0000256" key="1">
    <source>
        <dbReference type="SAM" id="MobiDB-lite"/>
    </source>
</evidence>
<dbReference type="EMBL" id="JABCKV010001589">
    <property type="protein sequence ID" value="KAG5639955.1"/>
    <property type="molecule type" value="Genomic_DNA"/>
</dbReference>
<evidence type="ECO:0000313" key="3">
    <source>
        <dbReference type="Proteomes" id="UP000775547"/>
    </source>
</evidence>
<dbReference type="OrthoDB" id="3149552at2759"/>
<protein>
    <recommendedName>
        <fullName evidence="4">F-box domain-containing protein</fullName>
    </recommendedName>
</protein>
<sequence>MRFDWWRTVKMEHQAAIVDLTGGFFVLSDESRRALHYLKLPSAKDDVLEWSHIEMDHMIIDFGLNVYEHDLIAIFTSRAHPSWTDCSIYEVHLRQFSTGDPHLIAQQPVLFLHEVETRNSSISSIEIVGDHLALITSYDQNTSPDWLYVFNWRTGALKIVLVFLSPTLLLLPNARAGALDVWDIPSDPIPVSVSPNSTPTPQHPLVAFLLPELVHNTFSSIECRGEPNPTPGGTPYSPLPFTASADDAILLFHPRVQNSMYRYAMLARRGSLREMAECARRGEKGWAHKVNWDDDERQEEEEEEEEEEEYEVHSAPEPILEPIPNIFFPFPLPRVEGNPPAAPTTTLRIPWTRWGPPNTRWIDTREANTDRITRSAGTRCVWSFSVASPLFDVWLQVLDFNPYKVRRYRSGICKGEKEWGVGDAGAGGAMRVEIIDDETTLPPIHGFSEPVKSALPFVRFTLLKPEEEYENGKHLVMGFPCSFKGVLMDNERLLGLTTASRFTNRIVEVKIIHLGSKPGAFA</sequence>